<feature type="transmembrane region" description="Helical" evidence="1">
    <location>
        <begin position="189"/>
        <end position="209"/>
    </location>
</feature>
<evidence type="ECO:0000256" key="1">
    <source>
        <dbReference type="SAM" id="Phobius"/>
    </source>
</evidence>
<gene>
    <name evidence="2" type="ORF">PAMC26510_10500</name>
</gene>
<feature type="transmembrane region" description="Helical" evidence="1">
    <location>
        <begin position="120"/>
        <end position="138"/>
    </location>
</feature>
<reference evidence="2 3" key="1">
    <citation type="submission" date="2017-03" db="EMBL/GenBank/DDBJ databases">
        <title>Genome analysis of strain PAMC 26510.</title>
        <authorList>
            <person name="Oh H.-M."/>
            <person name="Yang J.-A."/>
        </authorList>
    </citation>
    <scope>NUCLEOTIDE SEQUENCE [LARGE SCALE GENOMIC DNA]</scope>
    <source>
        <strain evidence="2 3">PAMC 26510</strain>
    </source>
</reference>
<proteinExistence type="predicted"/>
<evidence type="ECO:0000313" key="2">
    <source>
        <dbReference type="EMBL" id="OTP76825.1"/>
    </source>
</evidence>
<name>A0A242MZJ3_CABSO</name>
<dbReference type="AlphaFoldDB" id="A0A242MZJ3"/>
<keyword evidence="1" id="KW-0472">Membrane</keyword>
<keyword evidence="1" id="KW-0812">Transmembrane</keyword>
<feature type="transmembrane region" description="Helical" evidence="1">
    <location>
        <begin position="26"/>
        <end position="45"/>
    </location>
</feature>
<dbReference type="InterPro" id="IPR012666">
    <property type="entry name" value="CbtA_put"/>
</dbReference>
<accession>A0A242MZJ3</accession>
<evidence type="ECO:0000313" key="3">
    <source>
        <dbReference type="Proteomes" id="UP000194546"/>
    </source>
</evidence>
<feature type="transmembrane region" description="Helical" evidence="1">
    <location>
        <begin position="84"/>
        <end position="108"/>
    </location>
</feature>
<dbReference type="Proteomes" id="UP000194546">
    <property type="component" value="Unassembled WGS sequence"/>
</dbReference>
<keyword evidence="1" id="KW-1133">Transmembrane helix</keyword>
<sequence>MNLSTTAGICSAFPATDKERLMVGKLLVRGMLAGIAAGLLTFSFAKIAGEPQVDQAISFEQKADEAKGEAPEPELVSRHTQAGIGLLTGVLAYGAAIGGLFALSFAAMIGRVGKLGAKPLSALIALGGFVVLVVVPGIKYPANPPSVGDPETIGFRTGLYFLMIAISLAAMVFSLGVRRAALSRLGAGNASIIGGALFVVVIAAVQIAMPAINEVPSAFPAVLLWKFRLAAFGMQVIMWTALGLLFGALAERSLYSVSSRQAMPRAYSNG</sequence>
<feature type="transmembrane region" description="Helical" evidence="1">
    <location>
        <begin position="158"/>
        <end position="177"/>
    </location>
</feature>
<comment type="caution">
    <text evidence="2">The sequence shown here is derived from an EMBL/GenBank/DDBJ whole genome shotgun (WGS) entry which is preliminary data.</text>
</comment>
<feature type="transmembrane region" description="Helical" evidence="1">
    <location>
        <begin position="229"/>
        <end position="250"/>
    </location>
</feature>
<dbReference type="Pfam" id="PF09490">
    <property type="entry name" value="CbtA"/>
    <property type="match status" value="1"/>
</dbReference>
<protein>
    <submittedName>
        <fullName evidence="2">Putative cobalt transporter CbtA</fullName>
    </submittedName>
</protein>
<organism evidence="2 3">
    <name type="scientific">Caballeronia sordidicola</name>
    <name type="common">Burkholderia sordidicola</name>
    <dbReference type="NCBI Taxonomy" id="196367"/>
    <lineage>
        <taxon>Bacteria</taxon>
        <taxon>Pseudomonadati</taxon>
        <taxon>Pseudomonadota</taxon>
        <taxon>Betaproteobacteria</taxon>
        <taxon>Burkholderiales</taxon>
        <taxon>Burkholderiaceae</taxon>
        <taxon>Caballeronia</taxon>
    </lineage>
</organism>
<dbReference type="EMBL" id="NBTY01000055">
    <property type="protein sequence ID" value="OTP76825.1"/>
    <property type="molecule type" value="Genomic_DNA"/>
</dbReference>